<gene>
    <name evidence="9" type="ORF">FA047_19030</name>
</gene>
<dbReference type="SMART" id="SM00965">
    <property type="entry name" value="STN"/>
    <property type="match status" value="1"/>
</dbReference>
<dbReference type="Gene3D" id="2.40.170.20">
    <property type="entry name" value="TonB-dependent receptor, beta-barrel domain"/>
    <property type="match status" value="1"/>
</dbReference>
<dbReference type="Gene3D" id="2.170.130.10">
    <property type="entry name" value="TonB-dependent receptor, plug domain"/>
    <property type="match status" value="1"/>
</dbReference>
<proteinExistence type="inferred from homology"/>
<evidence type="ECO:0000256" key="2">
    <source>
        <dbReference type="ARBA" id="ARBA00022448"/>
    </source>
</evidence>
<accession>A0A4U1CFI8</accession>
<dbReference type="InterPro" id="IPR023997">
    <property type="entry name" value="TonB-dep_OMP_SusC/RagA_CS"/>
</dbReference>
<keyword evidence="2 7" id="KW-0813">Transport</keyword>
<dbReference type="InterPro" id="IPR037066">
    <property type="entry name" value="Plug_dom_sf"/>
</dbReference>
<keyword evidence="6 7" id="KW-0998">Cell outer membrane</keyword>
<dbReference type="InterPro" id="IPR011662">
    <property type="entry name" value="Secretin/TonB_short_N"/>
</dbReference>
<comment type="caution">
    <text evidence="9">The sequence shown here is derived from an EMBL/GenBank/DDBJ whole genome shotgun (WGS) entry which is preliminary data.</text>
</comment>
<dbReference type="EMBL" id="SWBQ01000007">
    <property type="protein sequence ID" value="TKC03660.1"/>
    <property type="molecule type" value="Genomic_DNA"/>
</dbReference>
<evidence type="ECO:0000256" key="6">
    <source>
        <dbReference type="ARBA" id="ARBA00023237"/>
    </source>
</evidence>
<evidence type="ECO:0000256" key="4">
    <source>
        <dbReference type="ARBA" id="ARBA00022692"/>
    </source>
</evidence>
<dbReference type="InterPro" id="IPR008969">
    <property type="entry name" value="CarboxyPept-like_regulatory"/>
</dbReference>
<evidence type="ECO:0000256" key="3">
    <source>
        <dbReference type="ARBA" id="ARBA00022452"/>
    </source>
</evidence>
<evidence type="ECO:0000259" key="8">
    <source>
        <dbReference type="SMART" id="SM00965"/>
    </source>
</evidence>
<dbReference type="PROSITE" id="PS52016">
    <property type="entry name" value="TONB_DEPENDENT_REC_3"/>
    <property type="match status" value="1"/>
</dbReference>
<dbReference type="OrthoDB" id="9768177at2"/>
<evidence type="ECO:0000313" key="9">
    <source>
        <dbReference type="EMBL" id="TKC03660.1"/>
    </source>
</evidence>
<keyword evidence="4 7" id="KW-0812">Transmembrane</keyword>
<dbReference type="Gene3D" id="2.60.40.1120">
    <property type="entry name" value="Carboxypeptidase-like, regulatory domain"/>
    <property type="match status" value="1"/>
</dbReference>
<evidence type="ECO:0000256" key="7">
    <source>
        <dbReference type="PROSITE-ProRule" id="PRU01360"/>
    </source>
</evidence>
<feature type="domain" description="Secretin/TonB short N-terminal" evidence="8">
    <location>
        <begin position="68"/>
        <end position="119"/>
    </location>
</feature>
<evidence type="ECO:0000256" key="5">
    <source>
        <dbReference type="ARBA" id="ARBA00023136"/>
    </source>
</evidence>
<protein>
    <submittedName>
        <fullName evidence="9">SusC/RagA family TonB-linked outer membrane protein</fullName>
    </submittedName>
</protein>
<evidence type="ECO:0000313" key="10">
    <source>
        <dbReference type="Proteomes" id="UP000307244"/>
    </source>
</evidence>
<dbReference type="NCBIfam" id="TIGR04056">
    <property type="entry name" value="OMP_RagA_SusC"/>
    <property type="match status" value="1"/>
</dbReference>
<dbReference type="InterPro" id="IPR036942">
    <property type="entry name" value="Beta-barrel_TonB_sf"/>
</dbReference>
<reference evidence="9 10" key="1">
    <citation type="submission" date="2019-04" db="EMBL/GenBank/DDBJ databases">
        <title>Pedobacter sp. RP-3-15 sp. nov., isolated from Arctic soil.</title>
        <authorList>
            <person name="Dahal R.H."/>
            <person name="Kim D.-U."/>
        </authorList>
    </citation>
    <scope>NUCLEOTIDE SEQUENCE [LARGE SCALE GENOMIC DNA]</scope>
    <source>
        <strain evidence="9 10">RP-3-15</strain>
    </source>
</reference>
<keyword evidence="3 7" id="KW-1134">Transmembrane beta strand</keyword>
<sequence>MKFYHLFRSELLAYRPDQILRIMKLTAIIITTFLLQVSAAGFAQKITLKESNASLEKIVVQIRKQSGYDFIVDAKSLRAAKPVSINVKNVSLEEALNICFSNQPLSYSLEEMTVVIKDKPKSIIQRISEYINAVDLRGRVVDEKGAPIAGVNVTEKGTSNKASTATNGEFILRNVKENAILVYSYIGYKSKEVRSGGNAFITIVLEQEVTSLEEMVVVAYGTAKAKDVTGSVARLGEKEVKNAPMGATIQSLIQGRASGVNVVVQSASPTSPISVVIRGASSLSGNNQPLWVIDGVPDYSTSTSGDIQNSLYNLNLNDVESIDILKDASATALYGSRAANGVVLVTTKKGIAGQKPTIELSSRLGYMQQDFNGYKYMEAPEYIRFADAAAREEAYRRGAFDYFTRLYLDEQAFFNLNTSEFDRSSFKILPGAYYEGNTNWLKEMTQNPLTQQYDLSLRGGTDNISYYVSLNNTNNEGIVKTGNSEVFGGRINLEARIRTGLKFGLNLSGSSRKTNDKDYMLTVLKQIRPDIPPYNADGSLFTRDAYTENPYTTLLNTVTANGQIFNGTGFLEYSIINGLVLKTAYTTNYNNSQDLEYRRKGSTFNTTGSRTWSNPKITTNVWENTLTYAKTFGKHDVTGLAGYSMEKNSALAYSMNATNFPDDDILNDFTSGATRGAMTETFSENALISQFARAYYKYNNRYIISGTIRRDGSSRFGPDKRWGTFPSGAVAWLITEENFMKGAGISKIVNYLKLRASIGKAGSQNLGNYDWITRVGSARYNENPAIAPSSIGNDGLQWEQTTMKDFGLDFGMWGDRIRGTFGLYEKKTDQIIYNLPLPPSSSLSTINSNVASMKNNGVEFDIKVDVVKRQDFTVTADLNMSNNINRVMKINGITKQLNFPSTQTVYMTVKEGERTGHWYGFQTANRLFATPEEIIALQGTTAAGAKRFYRTSTENVGDLYFIDQNGDGQITNDDKVNLGSSDPKLYGGFGLTVYYKNFMVNGTFTYSYGNQRLWKQPMDDVGYVGNYNHSNLIAGRSATLLSPYEADIPRMTHYGDGANSTFSDFFLYDASYIRLNALNINYRLPEHIFKNKLIQGVNFTFQATNLFTITKYPGFDPQGNWSSSAIGTGMGVDNSYYPSAKIYNLGVRFTFK</sequence>
<name>A0A4U1CFI8_9SPHI</name>
<dbReference type="AlphaFoldDB" id="A0A4U1CFI8"/>
<dbReference type="InterPro" id="IPR012910">
    <property type="entry name" value="Plug_dom"/>
</dbReference>
<dbReference type="Pfam" id="PF07660">
    <property type="entry name" value="STN"/>
    <property type="match status" value="1"/>
</dbReference>
<dbReference type="SUPFAM" id="SSF56935">
    <property type="entry name" value="Porins"/>
    <property type="match status" value="1"/>
</dbReference>
<dbReference type="SUPFAM" id="SSF49464">
    <property type="entry name" value="Carboxypeptidase regulatory domain-like"/>
    <property type="match status" value="1"/>
</dbReference>
<dbReference type="NCBIfam" id="TIGR04057">
    <property type="entry name" value="SusC_RagA_signa"/>
    <property type="match status" value="1"/>
</dbReference>
<comment type="subcellular location">
    <subcellularLocation>
        <location evidence="1 7">Cell outer membrane</location>
        <topology evidence="1 7">Multi-pass membrane protein</topology>
    </subcellularLocation>
</comment>
<keyword evidence="5 7" id="KW-0472">Membrane</keyword>
<dbReference type="InterPro" id="IPR039426">
    <property type="entry name" value="TonB-dep_rcpt-like"/>
</dbReference>
<dbReference type="Pfam" id="PF07715">
    <property type="entry name" value="Plug"/>
    <property type="match status" value="1"/>
</dbReference>
<dbReference type="InterPro" id="IPR023996">
    <property type="entry name" value="TonB-dep_OMP_SusC/RagA"/>
</dbReference>
<keyword evidence="10" id="KW-1185">Reference proteome</keyword>
<comment type="similarity">
    <text evidence="7">Belongs to the TonB-dependent receptor family.</text>
</comment>
<dbReference type="Proteomes" id="UP000307244">
    <property type="component" value="Unassembled WGS sequence"/>
</dbReference>
<organism evidence="9 10">
    <name type="scientific">Pedobacter frigoris</name>
    <dbReference type="NCBI Taxonomy" id="2571272"/>
    <lineage>
        <taxon>Bacteria</taxon>
        <taxon>Pseudomonadati</taxon>
        <taxon>Bacteroidota</taxon>
        <taxon>Sphingobacteriia</taxon>
        <taxon>Sphingobacteriales</taxon>
        <taxon>Sphingobacteriaceae</taxon>
        <taxon>Pedobacter</taxon>
    </lineage>
</organism>
<dbReference type="Pfam" id="PF13715">
    <property type="entry name" value="CarbopepD_reg_2"/>
    <property type="match status" value="1"/>
</dbReference>
<evidence type="ECO:0000256" key="1">
    <source>
        <dbReference type="ARBA" id="ARBA00004571"/>
    </source>
</evidence>
<dbReference type="GO" id="GO:0009279">
    <property type="term" value="C:cell outer membrane"/>
    <property type="evidence" value="ECO:0007669"/>
    <property type="project" value="UniProtKB-SubCell"/>
</dbReference>